<dbReference type="EMBL" id="VSSQ01001565">
    <property type="protein sequence ID" value="MPM09408.1"/>
    <property type="molecule type" value="Genomic_DNA"/>
</dbReference>
<dbReference type="AlphaFoldDB" id="A0A644X0T3"/>
<sequence length="247" mass="27793">MMRVLIVSILSALIVNCSPAQKLTVGPKLGFNIGAPLPLGNIPDGAKGTPLACHNLGVFASYEISNKFSIQAELLYNRKGAQFTTPLDSMPYTDHLQHPLYPEIWYDIETFFNGTADGAFDNYYLELPLILSYKIGKSRWSVMTGGYYGWLKQTETHATATGYVGYDPALREEVLDFAENTRSYDYGALIGSTWKASDRININVRISFGFKSVFVDDYSKIDYSLNNMFAQFTASYSFNPSNWFRHE</sequence>
<evidence type="ECO:0000313" key="2">
    <source>
        <dbReference type="EMBL" id="MPM09408.1"/>
    </source>
</evidence>
<protein>
    <recommendedName>
        <fullName evidence="1">Outer membrane protein beta-barrel domain-containing protein</fullName>
    </recommendedName>
</protein>
<gene>
    <name evidence="2" type="ORF">SDC9_55725</name>
</gene>
<evidence type="ECO:0000259" key="1">
    <source>
        <dbReference type="Pfam" id="PF13568"/>
    </source>
</evidence>
<accession>A0A644X0T3</accession>
<dbReference type="SUPFAM" id="SSF56935">
    <property type="entry name" value="Porins"/>
    <property type="match status" value="1"/>
</dbReference>
<feature type="domain" description="Outer membrane protein beta-barrel" evidence="1">
    <location>
        <begin position="20"/>
        <end position="214"/>
    </location>
</feature>
<dbReference type="Pfam" id="PF13568">
    <property type="entry name" value="OMP_b-brl_2"/>
    <property type="match status" value="1"/>
</dbReference>
<dbReference type="InterPro" id="IPR025665">
    <property type="entry name" value="Beta-barrel_OMP_2"/>
</dbReference>
<reference evidence="2" key="1">
    <citation type="submission" date="2019-08" db="EMBL/GenBank/DDBJ databases">
        <authorList>
            <person name="Kucharzyk K."/>
            <person name="Murdoch R.W."/>
            <person name="Higgins S."/>
            <person name="Loffler F."/>
        </authorList>
    </citation>
    <scope>NUCLEOTIDE SEQUENCE</scope>
</reference>
<comment type="caution">
    <text evidence="2">The sequence shown here is derived from an EMBL/GenBank/DDBJ whole genome shotgun (WGS) entry which is preliminary data.</text>
</comment>
<name>A0A644X0T3_9ZZZZ</name>
<organism evidence="2">
    <name type="scientific">bioreactor metagenome</name>
    <dbReference type="NCBI Taxonomy" id="1076179"/>
    <lineage>
        <taxon>unclassified sequences</taxon>
        <taxon>metagenomes</taxon>
        <taxon>ecological metagenomes</taxon>
    </lineage>
</organism>
<proteinExistence type="predicted"/>